<feature type="region of interest" description="Disordered" evidence="12">
    <location>
        <begin position="119"/>
        <end position="155"/>
    </location>
</feature>
<sequence>MSDASMQRNLARLVELQQLTVERQQAELASQQQLCQRVRKTVEKLESLSAQASLSGTQTPGLAQNNAAYKQAMLAWADQQRQELARREAELAQTREAVMAAARREESLQLLLQRTGDRVRTAEARREQKQQDEIASQSQLGGLGAFSSSGWGRDA</sequence>
<feature type="compositionally biased region" description="Polar residues" evidence="12">
    <location>
        <begin position="133"/>
        <end position="155"/>
    </location>
</feature>
<evidence type="ECO:0000256" key="12">
    <source>
        <dbReference type="SAM" id="MobiDB-lite"/>
    </source>
</evidence>
<evidence type="ECO:0000256" key="3">
    <source>
        <dbReference type="ARBA" id="ARBA00020392"/>
    </source>
</evidence>
<dbReference type="GO" id="GO:0044781">
    <property type="term" value="P:bacterial-type flagellum organization"/>
    <property type="evidence" value="ECO:0007669"/>
    <property type="project" value="UniProtKB-KW"/>
</dbReference>
<feature type="compositionally biased region" description="Basic and acidic residues" evidence="12">
    <location>
        <begin position="119"/>
        <end position="132"/>
    </location>
</feature>
<evidence type="ECO:0000256" key="11">
    <source>
        <dbReference type="SAM" id="Coils"/>
    </source>
</evidence>
<dbReference type="GO" id="GO:0071973">
    <property type="term" value="P:bacterial-type flagellum-dependent cell motility"/>
    <property type="evidence" value="ECO:0007669"/>
    <property type="project" value="InterPro"/>
</dbReference>
<reference evidence="13 14" key="1">
    <citation type="submission" date="2017-08" db="EMBL/GenBank/DDBJ databases">
        <title>Infants hospitalized years apart are colonized by the same room-sourced microbial strains.</title>
        <authorList>
            <person name="Brooks B."/>
            <person name="Olm M.R."/>
            <person name="Firek B.A."/>
            <person name="Baker R."/>
            <person name="Thomas B.C."/>
            <person name="Morowitz M.J."/>
            <person name="Banfield J.F."/>
        </authorList>
    </citation>
    <scope>NUCLEOTIDE SEQUENCE [LARGE SCALE GENOMIC DNA]</scope>
    <source>
        <strain evidence="13">S2_012_000_R2_81</strain>
    </source>
</reference>
<protein>
    <recommendedName>
        <fullName evidence="3">Flagellar FliJ protein</fullName>
    </recommendedName>
</protein>
<name>A0A2W5FXC9_9BURK</name>
<keyword evidence="10" id="KW-1006">Bacterial flagellum protein export</keyword>
<evidence type="ECO:0000256" key="9">
    <source>
        <dbReference type="ARBA" id="ARBA00023136"/>
    </source>
</evidence>
<evidence type="ECO:0000256" key="4">
    <source>
        <dbReference type="ARBA" id="ARBA00022448"/>
    </source>
</evidence>
<evidence type="ECO:0000256" key="10">
    <source>
        <dbReference type="ARBA" id="ARBA00023225"/>
    </source>
</evidence>
<evidence type="ECO:0000256" key="8">
    <source>
        <dbReference type="ARBA" id="ARBA00022927"/>
    </source>
</evidence>
<evidence type="ECO:0000256" key="7">
    <source>
        <dbReference type="ARBA" id="ARBA00022795"/>
    </source>
</evidence>
<keyword evidence="9" id="KW-0472">Membrane</keyword>
<dbReference type="AlphaFoldDB" id="A0A2W5FXC9"/>
<dbReference type="Gene3D" id="1.10.287.1700">
    <property type="match status" value="1"/>
</dbReference>
<dbReference type="Proteomes" id="UP000249633">
    <property type="component" value="Unassembled WGS sequence"/>
</dbReference>
<accession>A0A2W5FXC9</accession>
<dbReference type="InterPro" id="IPR053716">
    <property type="entry name" value="Flag_assembly_chemotaxis_eff"/>
</dbReference>
<feature type="coiled-coil region" evidence="11">
    <location>
        <begin position="21"/>
        <end position="48"/>
    </location>
</feature>
<comment type="subcellular location">
    <subcellularLocation>
        <location evidence="1">Cell membrane</location>
        <topology evidence="1">Peripheral membrane protein</topology>
        <orientation evidence="1">Cytoplasmic side</orientation>
    </subcellularLocation>
</comment>
<evidence type="ECO:0000313" key="13">
    <source>
        <dbReference type="EMBL" id="PZP35662.1"/>
    </source>
</evidence>
<dbReference type="GO" id="GO:0015031">
    <property type="term" value="P:protein transport"/>
    <property type="evidence" value="ECO:0007669"/>
    <property type="project" value="UniProtKB-KW"/>
</dbReference>
<keyword evidence="8" id="KW-0653">Protein transport</keyword>
<evidence type="ECO:0000313" key="14">
    <source>
        <dbReference type="Proteomes" id="UP000249633"/>
    </source>
</evidence>
<dbReference type="InterPro" id="IPR012823">
    <property type="entry name" value="Flagell_FliJ"/>
</dbReference>
<dbReference type="GO" id="GO:0005886">
    <property type="term" value="C:plasma membrane"/>
    <property type="evidence" value="ECO:0007669"/>
    <property type="project" value="UniProtKB-SubCell"/>
</dbReference>
<organism evidence="13 14">
    <name type="scientific">Roseateles depolymerans</name>
    <dbReference type="NCBI Taxonomy" id="76731"/>
    <lineage>
        <taxon>Bacteria</taxon>
        <taxon>Pseudomonadati</taxon>
        <taxon>Pseudomonadota</taxon>
        <taxon>Betaproteobacteria</taxon>
        <taxon>Burkholderiales</taxon>
        <taxon>Sphaerotilaceae</taxon>
        <taxon>Roseateles</taxon>
    </lineage>
</organism>
<keyword evidence="6" id="KW-0145">Chemotaxis</keyword>
<dbReference type="EMBL" id="QFOD01000002">
    <property type="protein sequence ID" value="PZP35662.1"/>
    <property type="molecule type" value="Genomic_DNA"/>
</dbReference>
<evidence type="ECO:0000256" key="2">
    <source>
        <dbReference type="ARBA" id="ARBA00010004"/>
    </source>
</evidence>
<keyword evidence="7" id="KW-1005">Bacterial flagellum biogenesis</keyword>
<keyword evidence="5" id="KW-1003">Cell membrane</keyword>
<comment type="similarity">
    <text evidence="2">Belongs to the FliJ family.</text>
</comment>
<evidence type="ECO:0000256" key="1">
    <source>
        <dbReference type="ARBA" id="ARBA00004413"/>
    </source>
</evidence>
<keyword evidence="4" id="KW-0813">Transport</keyword>
<dbReference type="Pfam" id="PF02050">
    <property type="entry name" value="FliJ"/>
    <property type="match status" value="1"/>
</dbReference>
<comment type="caution">
    <text evidence="13">The sequence shown here is derived from an EMBL/GenBank/DDBJ whole genome shotgun (WGS) entry which is preliminary data.</text>
</comment>
<evidence type="ECO:0000256" key="6">
    <source>
        <dbReference type="ARBA" id="ARBA00022500"/>
    </source>
</evidence>
<dbReference type="GO" id="GO:0009288">
    <property type="term" value="C:bacterial-type flagellum"/>
    <property type="evidence" value="ECO:0007669"/>
    <property type="project" value="InterPro"/>
</dbReference>
<dbReference type="GO" id="GO:0006935">
    <property type="term" value="P:chemotaxis"/>
    <property type="evidence" value="ECO:0007669"/>
    <property type="project" value="UniProtKB-KW"/>
</dbReference>
<proteinExistence type="inferred from homology"/>
<gene>
    <name evidence="13" type="ORF">DI603_02480</name>
</gene>
<evidence type="ECO:0000256" key="5">
    <source>
        <dbReference type="ARBA" id="ARBA00022475"/>
    </source>
</evidence>
<keyword evidence="11" id="KW-0175">Coiled coil</keyword>